<proteinExistence type="predicted"/>
<evidence type="ECO:0000313" key="3">
    <source>
        <dbReference type="Proteomes" id="UP000033519"/>
    </source>
</evidence>
<evidence type="ECO:0000313" key="2">
    <source>
        <dbReference type="EMBL" id="SFC10837.1"/>
    </source>
</evidence>
<sequence>MRFEVIEGSREWTEPAWRNTNSLQASILVEDVEAEARRRLRSCKLNEWRTREFITGQPMPDDIRHFAMQVEFAAVAIARLSPIPDDFDSDVYWPRMLGR</sequence>
<keyword evidence="3" id="KW-1185">Reference proteome</keyword>
<dbReference type="RefSeq" id="WP_046169155.1">
    <property type="nucleotide sequence ID" value="NZ_FOMB01000002.1"/>
</dbReference>
<dbReference type="EMBL" id="LAPV01000009">
    <property type="protein sequence ID" value="KKC34857.1"/>
    <property type="molecule type" value="Genomic_DNA"/>
</dbReference>
<evidence type="ECO:0008006" key="5">
    <source>
        <dbReference type="Google" id="ProtNLM"/>
    </source>
</evidence>
<reference evidence="1 3" key="1">
    <citation type="submission" date="2015-03" db="EMBL/GenBank/DDBJ databases">
        <authorList>
            <person name="Lepp D."/>
            <person name="Hassan Y.I."/>
            <person name="Li X.-Z."/>
            <person name="Zhou T."/>
        </authorList>
    </citation>
    <scope>NUCLEOTIDE SEQUENCE [LARGE SCALE GENOMIC DNA]</scope>
    <source>
        <strain evidence="1 3">Cr7-05</strain>
    </source>
</reference>
<reference evidence="2 4" key="2">
    <citation type="submission" date="2016-10" db="EMBL/GenBank/DDBJ databases">
        <authorList>
            <person name="de Groot N.N."/>
        </authorList>
    </citation>
    <scope>NUCLEOTIDE SEQUENCE [LARGE SCALE GENOMIC DNA]</scope>
    <source>
        <strain evidence="2 4">CGMCC 1.10210</strain>
    </source>
</reference>
<accession>A0A0F5Q1R6</accession>
<protein>
    <recommendedName>
        <fullName evidence="5">Phage tail assembly chaperone protein</fullName>
    </recommendedName>
</protein>
<evidence type="ECO:0000313" key="4">
    <source>
        <dbReference type="Proteomes" id="UP000182258"/>
    </source>
</evidence>
<dbReference type="OrthoDB" id="7950167at2"/>
<name>A0A0F5Q1R6_9HYPH</name>
<evidence type="ECO:0000313" key="1">
    <source>
        <dbReference type="EMBL" id="KKC34857.1"/>
    </source>
</evidence>
<dbReference type="Proteomes" id="UP000182258">
    <property type="component" value="Unassembled WGS sequence"/>
</dbReference>
<dbReference type="PATRIC" id="fig|728005.3.peg.4288"/>
<dbReference type="EMBL" id="FOMB01000002">
    <property type="protein sequence ID" value="SFC10837.1"/>
    <property type="molecule type" value="Genomic_DNA"/>
</dbReference>
<organism evidence="2 4">
    <name type="scientific">Devosia psychrophila</name>
    <dbReference type="NCBI Taxonomy" id="728005"/>
    <lineage>
        <taxon>Bacteria</taxon>
        <taxon>Pseudomonadati</taxon>
        <taxon>Pseudomonadota</taxon>
        <taxon>Alphaproteobacteria</taxon>
        <taxon>Hyphomicrobiales</taxon>
        <taxon>Devosiaceae</taxon>
        <taxon>Devosia</taxon>
    </lineage>
</organism>
<dbReference type="Proteomes" id="UP000033519">
    <property type="component" value="Unassembled WGS sequence"/>
</dbReference>
<gene>
    <name evidence="2" type="ORF">SAMN04488059_102161</name>
    <name evidence="1" type="ORF">WH91_01150</name>
</gene>
<dbReference type="AlphaFoldDB" id="A0A0F5Q1R6"/>